<dbReference type="InterPro" id="IPR020904">
    <property type="entry name" value="Sc_DH/Rdtase_CS"/>
</dbReference>
<evidence type="ECO:0000256" key="2">
    <source>
        <dbReference type="ARBA" id="ARBA00023002"/>
    </source>
</evidence>
<accession>A0A918UET4</accession>
<protein>
    <submittedName>
        <fullName evidence="5">3-oxoacyl-ACP reductase</fullName>
    </submittedName>
</protein>
<dbReference type="InterPro" id="IPR057326">
    <property type="entry name" value="KR_dom"/>
</dbReference>
<evidence type="ECO:0000259" key="4">
    <source>
        <dbReference type="SMART" id="SM00822"/>
    </source>
</evidence>
<reference evidence="5" key="2">
    <citation type="submission" date="2020-09" db="EMBL/GenBank/DDBJ databases">
        <authorList>
            <person name="Sun Q."/>
            <person name="Kim S."/>
        </authorList>
    </citation>
    <scope>NUCLEOTIDE SEQUENCE</scope>
    <source>
        <strain evidence="5">KCTC 32255</strain>
    </source>
</reference>
<dbReference type="SMART" id="SM00822">
    <property type="entry name" value="PKS_KR"/>
    <property type="match status" value="1"/>
</dbReference>
<dbReference type="InterPro" id="IPR036291">
    <property type="entry name" value="NAD(P)-bd_dom_sf"/>
</dbReference>
<dbReference type="PRINTS" id="PR00080">
    <property type="entry name" value="SDRFAMILY"/>
</dbReference>
<dbReference type="InterPro" id="IPR051687">
    <property type="entry name" value="Peroxisomal_Beta-Oxidation"/>
</dbReference>
<dbReference type="Pfam" id="PF00106">
    <property type="entry name" value="adh_short"/>
    <property type="match status" value="1"/>
</dbReference>
<gene>
    <name evidence="5" type="ORF">GCM10011614_15930</name>
</gene>
<dbReference type="Gene3D" id="3.40.50.720">
    <property type="entry name" value="NAD(P)-binding Rossmann-like Domain"/>
    <property type="match status" value="1"/>
</dbReference>
<evidence type="ECO:0000313" key="5">
    <source>
        <dbReference type="EMBL" id="GGZ01832.1"/>
    </source>
</evidence>
<comment type="similarity">
    <text evidence="1 3">Belongs to the short-chain dehydrogenases/reductases (SDR) family.</text>
</comment>
<name>A0A918UET4_9SPHN</name>
<dbReference type="Proteomes" id="UP000648075">
    <property type="component" value="Unassembled WGS sequence"/>
</dbReference>
<dbReference type="AlphaFoldDB" id="A0A918UET4"/>
<dbReference type="PANTHER" id="PTHR45024:SF2">
    <property type="entry name" value="SCP2 DOMAIN-CONTAINING PROTEIN"/>
    <property type="match status" value="1"/>
</dbReference>
<proteinExistence type="inferred from homology"/>
<dbReference type="EMBL" id="BMZA01000004">
    <property type="protein sequence ID" value="GGZ01832.1"/>
    <property type="molecule type" value="Genomic_DNA"/>
</dbReference>
<organism evidence="5 6">
    <name type="scientific">Novosphingobium colocasiae</name>
    <dbReference type="NCBI Taxonomy" id="1256513"/>
    <lineage>
        <taxon>Bacteria</taxon>
        <taxon>Pseudomonadati</taxon>
        <taxon>Pseudomonadota</taxon>
        <taxon>Alphaproteobacteria</taxon>
        <taxon>Sphingomonadales</taxon>
        <taxon>Sphingomonadaceae</taxon>
        <taxon>Novosphingobium</taxon>
    </lineage>
</organism>
<feature type="domain" description="Ketoreductase" evidence="4">
    <location>
        <begin position="32"/>
        <end position="222"/>
    </location>
</feature>
<evidence type="ECO:0000313" key="6">
    <source>
        <dbReference type="Proteomes" id="UP000648075"/>
    </source>
</evidence>
<keyword evidence="6" id="KW-1185">Reference proteome</keyword>
<reference evidence="5" key="1">
    <citation type="journal article" date="2014" name="Int. J. Syst. Evol. Microbiol.">
        <title>Complete genome sequence of Corynebacterium casei LMG S-19264T (=DSM 44701T), isolated from a smear-ripened cheese.</title>
        <authorList>
            <consortium name="US DOE Joint Genome Institute (JGI-PGF)"/>
            <person name="Walter F."/>
            <person name="Albersmeier A."/>
            <person name="Kalinowski J."/>
            <person name="Ruckert C."/>
        </authorList>
    </citation>
    <scope>NUCLEOTIDE SEQUENCE</scope>
    <source>
        <strain evidence="5">KCTC 32255</strain>
    </source>
</reference>
<dbReference type="SUPFAM" id="SSF51735">
    <property type="entry name" value="NAD(P)-binding Rossmann-fold domains"/>
    <property type="match status" value="1"/>
</dbReference>
<sequence>MEEVGPIRGPLRQNRFARPSETRLMTISFAGQVAIVTGAGNGLGRAYALELGRRGARVMVNDLGGARDGSGHSDAARAVVEEIRASGGEAMADGGDVSDFAQMEAMAARAKEAWGGVHVLINNAGILRDRTFAKMDMADFERVVRVHLLGSAYATKAVWNIMRDQGYGRVLMTTSSTGLGGNFGQANYGAAKAGLIGLARTLRMEGARYDIRVNAIMPTAGTRMTADIFPEEAYHAFGPDSVVPAAIYLVSRDAPTNAIVGAGGGVFQSAHITMNDGVLLQGEALSAEGFAAAWPEISACAGDAEFVNGMDQAAHALRMLSR</sequence>
<dbReference type="PANTHER" id="PTHR45024">
    <property type="entry name" value="DEHYDROGENASES, SHORT CHAIN"/>
    <property type="match status" value="1"/>
</dbReference>
<comment type="caution">
    <text evidence="5">The sequence shown here is derived from an EMBL/GenBank/DDBJ whole genome shotgun (WGS) entry which is preliminary data.</text>
</comment>
<keyword evidence="2" id="KW-0560">Oxidoreductase</keyword>
<evidence type="ECO:0000256" key="3">
    <source>
        <dbReference type="RuleBase" id="RU000363"/>
    </source>
</evidence>
<dbReference type="PRINTS" id="PR00081">
    <property type="entry name" value="GDHRDH"/>
</dbReference>
<evidence type="ECO:0000256" key="1">
    <source>
        <dbReference type="ARBA" id="ARBA00006484"/>
    </source>
</evidence>
<dbReference type="PROSITE" id="PS00061">
    <property type="entry name" value="ADH_SHORT"/>
    <property type="match status" value="1"/>
</dbReference>
<dbReference type="GO" id="GO:0016491">
    <property type="term" value="F:oxidoreductase activity"/>
    <property type="evidence" value="ECO:0007669"/>
    <property type="project" value="UniProtKB-KW"/>
</dbReference>
<dbReference type="InterPro" id="IPR002347">
    <property type="entry name" value="SDR_fam"/>
</dbReference>